<dbReference type="EMBL" id="PYFT01000001">
    <property type="protein sequence ID" value="PSR55513.1"/>
    <property type="molecule type" value="Genomic_DNA"/>
</dbReference>
<evidence type="ECO:0000313" key="1">
    <source>
        <dbReference type="EMBL" id="PSR55513.1"/>
    </source>
</evidence>
<accession>A0A2T2YJ24</accession>
<dbReference type="OrthoDB" id="798979at2"/>
<dbReference type="Proteomes" id="UP000240357">
    <property type="component" value="Unassembled WGS sequence"/>
</dbReference>
<sequence>MATPIQFIIDNEGHKKSVIVPYKQWEELNQRYEKLNNKVQVLTGIQEAMKEVAHARKTGKKLQALTDFLNENRD</sequence>
<organism evidence="1 2">
    <name type="scientific">Adhaeribacter arboris</name>
    <dbReference type="NCBI Taxonomy" id="2072846"/>
    <lineage>
        <taxon>Bacteria</taxon>
        <taxon>Pseudomonadati</taxon>
        <taxon>Bacteroidota</taxon>
        <taxon>Cytophagia</taxon>
        <taxon>Cytophagales</taxon>
        <taxon>Hymenobacteraceae</taxon>
        <taxon>Adhaeribacter</taxon>
    </lineage>
</organism>
<reference evidence="1 2" key="1">
    <citation type="submission" date="2018-03" db="EMBL/GenBank/DDBJ databases">
        <title>Adhaeribacter sp. HMF7605 Genome sequencing and assembly.</title>
        <authorList>
            <person name="Kang H."/>
            <person name="Kang J."/>
            <person name="Cha I."/>
            <person name="Kim H."/>
            <person name="Joh K."/>
        </authorList>
    </citation>
    <scope>NUCLEOTIDE SEQUENCE [LARGE SCALE GENOMIC DNA]</scope>
    <source>
        <strain evidence="1 2">HMF7605</strain>
    </source>
</reference>
<comment type="caution">
    <text evidence="1">The sequence shown here is derived from an EMBL/GenBank/DDBJ whole genome shotgun (WGS) entry which is preliminary data.</text>
</comment>
<name>A0A2T2YJ24_9BACT</name>
<evidence type="ECO:0008006" key="3">
    <source>
        <dbReference type="Google" id="ProtNLM"/>
    </source>
</evidence>
<proteinExistence type="predicted"/>
<gene>
    <name evidence="1" type="ORF">AHMF7605_19370</name>
</gene>
<evidence type="ECO:0000313" key="2">
    <source>
        <dbReference type="Proteomes" id="UP000240357"/>
    </source>
</evidence>
<protein>
    <recommendedName>
        <fullName evidence="3">Prevent-host-death protein</fullName>
    </recommendedName>
</protein>
<keyword evidence="2" id="KW-1185">Reference proteome</keyword>
<dbReference type="AlphaFoldDB" id="A0A2T2YJ24"/>
<dbReference type="RefSeq" id="WP_106931692.1">
    <property type="nucleotide sequence ID" value="NZ_PYFT01000001.1"/>
</dbReference>